<evidence type="ECO:0000313" key="2">
    <source>
        <dbReference type="EMBL" id="KAK5995922.1"/>
    </source>
</evidence>
<dbReference type="EMBL" id="JAVFKD010000004">
    <property type="protein sequence ID" value="KAK5995922.1"/>
    <property type="molecule type" value="Genomic_DNA"/>
</dbReference>
<name>A0ABR0SUU0_9HYPO</name>
<feature type="compositionally biased region" description="Polar residues" evidence="1">
    <location>
        <begin position="82"/>
        <end position="95"/>
    </location>
</feature>
<dbReference type="Proteomes" id="UP001338125">
    <property type="component" value="Unassembled WGS sequence"/>
</dbReference>
<proteinExistence type="predicted"/>
<protein>
    <submittedName>
        <fullName evidence="2">Uncharacterized protein</fullName>
    </submittedName>
</protein>
<feature type="region of interest" description="Disordered" evidence="1">
    <location>
        <begin position="56"/>
        <end position="105"/>
    </location>
</feature>
<accession>A0ABR0SUU0</accession>
<evidence type="ECO:0000256" key="1">
    <source>
        <dbReference type="SAM" id="MobiDB-lite"/>
    </source>
</evidence>
<feature type="compositionally biased region" description="Low complexity" evidence="1">
    <location>
        <begin position="183"/>
        <end position="200"/>
    </location>
</feature>
<evidence type="ECO:0000313" key="3">
    <source>
        <dbReference type="Proteomes" id="UP001338125"/>
    </source>
</evidence>
<feature type="compositionally biased region" description="Basic and acidic residues" evidence="1">
    <location>
        <begin position="57"/>
        <end position="73"/>
    </location>
</feature>
<sequence length="219" mass="23563">MCTYRTFNCPVCHQWMADKLSQCDGAVPLEGLDCGEVKKKYHVPYHERCKQCYKSGRGRDWKKNSKGQRDRPRSLSPAASVASDSSTVYPESSISGYHGDSSGRASYQVAPSTVASRSDAASLCTLATDSSAATSAYPASSGTISYVSSVSSHRRPSHSGPQHSGQGSPRYSHATSGRHGRSEASYASTESTSTITSTSRSSRRPSHSDERSRTSSYRG</sequence>
<reference evidence="2 3" key="1">
    <citation type="submission" date="2024-01" db="EMBL/GenBank/DDBJ databases">
        <title>Complete genome of Cladobotryum mycophilum ATHUM6906.</title>
        <authorList>
            <person name="Christinaki A.C."/>
            <person name="Myridakis A.I."/>
            <person name="Kouvelis V.N."/>
        </authorList>
    </citation>
    <scope>NUCLEOTIDE SEQUENCE [LARGE SCALE GENOMIC DNA]</scope>
    <source>
        <strain evidence="2 3">ATHUM6906</strain>
    </source>
</reference>
<gene>
    <name evidence="2" type="ORF">PT974_04341</name>
</gene>
<feature type="compositionally biased region" description="Low complexity" evidence="1">
    <location>
        <begin position="158"/>
        <end position="169"/>
    </location>
</feature>
<feature type="region of interest" description="Disordered" evidence="1">
    <location>
        <begin position="148"/>
        <end position="219"/>
    </location>
</feature>
<comment type="caution">
    <text evidence="2">The sequence shown here is derived from an EMBL/GenBank/DDBJ whole genome shotgun (WGS) entry which is preliminary data.</text>
</comment>
<organism evidence="2 3">
    <name type="scientific">Cladobotryum mycophilum</name>
    <dbReference type="NCBI Taxonomy" id="491253"/>
    <lineage>
        <taxon>Eukaryota</taxon>
        <taxon>Fungi</taxon>
        <taxon>Dikarya</taxon>
        <taxon>Ascomycota</taxon>
        <taxon>Pezizomycotina</taxon>
        <taxon>Sordariomycetes</taxon>
        <taxon>Hypocreomycetidae</taxon>
        <taxon>Hypocreales</taxon>
        <taxon>Hypocreaceae</taxon>
        <taxon>Cladobotryum</taxon>
    </lineage>
</organism>
<keyword evidence="3" id="KW-1185">Reference proteome</keyword>